<proteinExistence type="predicted"/>
<protein>
    <recommendedName>
        <fullName evidence="1">Sm domain-containing protein</fullName>
    </recommendedName>
</protein>
<evidence type="ECO:0000313" key="2">
    <source>
        <dbReference type="EMBL" id="TKR80938.1"/>
    </source>
</evidence>
<dbReference type="InterPro" id="IPR010920">
    <property type="entry name" value="LSM_dom_sf"/>
</dbReference>
<evidence type="ECO:0000313" key="3">
    <source>
        <dbReference type="Proteomes" id="UP000298663"/>
    </source>
</evidence>
<dbReference type="AlphaFoldDB" id="A0A4U5NDL0"/>
<accession>A0A4U5NDL0</accession>
<dbReference type="SUPFAM" id="SSF50182">
    <property type="entry name" value="Sm-like ribonucleoproteins"/>
    <property type="match status" value="1"/>
</dbReference>
<dbReference type="Gene3D" id="2.30.30.100">
    <property type="match status" value="1"/>
</dbReference>
<evidence type="ECO:0000259" key="1">
    <source>
        <dbReference type="Pfam" id="PF01423"/>
    </source>
</evidence>
<dbReference type="EMBL" id="AZBU02000004">
    <property type="protein sequence ID" value="TKR80938.1"/>
    <property type="molecule type" value="Genomic_DNA"/>
</dbReference>
<name>A0A4U5NDL0_STECR</name>
<dbReference type="OrthoDB" id="10002367at2759"/>
<dbReference type="GO" id="GO:0005683">
    <property type="term" value="C:U7 snRNP"/>
    <property type="evidence" value="ECO:0007669"/>
    <property type="project" value="TreeGrafter"/>
</dbReference>
<dbReference type="GO" id="GO:0071209">
    <property type="term" value="F:U7 snRNA binding"/>
    <property type="evidence" value="ECO:0007669"/>
    <property type="project" value="InterPro"/>
</dbReference>
<dbReference type="Pfam" id="PF01423">
    <property type="entry name" value="LSM"/>
    <property type="match status" value="1"/>
</dbReference>
<dbReference type="STRING" id="34508.A0A4U5NDL0"/>
<reference evidence="2 3" key="1">
    <citation type="journal article" date="2015" name="Genome Biol.">
        <title>Comparative genomics of Steinernema reveals deeply conserved gene regulatory networks.</title>
        <authorList>
            <person name="Dillman A.R."/>
            <person name="Macchietto M."/>
            <person name="Porter C.F."/>
            <person name="Rogers A."/>
            <person name="Williams B."/>
            <person name="Antoshechkin I."/>
            <person name="Lee M.M."/>
            <person name="Goodwin Z."/>
            <person name="Lu X."/>
            <person name="Lewis E.E."/>
            <person name="Goodrich-Blair H."/>
            <person name="Stock S.P."/>
            <person name="Adams B.J."/>
            <person name="Sternberg P.W."/>
            <person name="Mortazavi A."/>
        </authorList>
    </citation>
    <scope>NUCLEOTIDE SEQUENCE [LARGE SCALE GENOMIC DNA]</scope>
    <source>
        <strain evidence="2 3">ALL</strain>
    </source>
</reference>
<comment type="caution">
    <text evidence="2">The sequence shown here is derived from an EMBL/GenBank/DDBJ whole genome shotgun (WGS) entry which is preliminary data.</text>
</comment>
<dbReference type="GO" id="GO:0006398">
    <property type="term" value="P:mRNA 3'-end processing by stem-loop binding and cleavage"/>
    <property type="evidence" value="ECO:0007669"/>
    <property type="project" value="TreeGrafter"/>
</dbReference>
<gene>
    <name evidence="2" type="ORF">L596_014907</name>
</gene>
<dbReference type="Proteomes" id="UP000298663">
    <property type="component" value="Unassembled WGS sequence"/>
</dbReference>
<dbReference type="InterPro" id="IPR039267">
    <property type="entry name" value="Lsm11"/>
</dbReference>
<reference evidence="2 3" key="2">
    <citation type="journal article" date="2019" name="G3 (Bethesda)">
        <title>Hybrid Assembly of the Genome of the Entomopathogenic Nematode Steinernema carpocapsae Identifies the X-Chromosome.</title>
        <authorList>
            <person name="Serra L."/>
            <person name="Macchietto M."/>
            <person name="Macias-Munoz A."/>
            <person name="McGill C.J."/>
            <person name="Rodriguez I.M."/>
            <person name="Rodriguez B."/>
            <person name="Murad R."/>
            <person name="Mortazavi A."/>
        </authorList>
    </citation>
    <scope>NUCLEOTIDE SEQUENCE [LARGE SCALE GENOMIC DNA]</scope>
    <source>
        <strain evidence="2 3">ALL</strain>
    </source>
</reference>
<organism evidence="2 3">
    <name type="scientific">Steinernema carpocapsae</name>
    <name type="common">Entomopathogenic nematode</name>
    <dbReference type="NCBI Taxonomy" id="34508"/>
    <lineage>
        <taxon>Eukaryota</taxon>
        <taxon>Metazoa</taxon>
        <taxon>Ecdysozoa</taxon>
        <taxon>Nematoda</taxon>
        <taxon>Chromadorea</taxon>
        <taxon>Rhabditida</taxon>
        <taxon>Tylenchina</taxon>
        <taxon>Panagrolaimomorpha</taxon>
        <taxon>Strongyloidoidea</taxon>
        <taxon>Steinernematidae</taxon>
        <taxon>Steinernema</taxon>
    </lineage>
</organism>
<sequence>METVEGPMERLQHYRLHQTGIQVVLRSEARVSRIVTGQILAFDKHWNMVLRNVHELYLPARKLGKDQSLRGQMPALIRYTQSSDAWPYVTEETERYILERSLDYPLFIRGDDVILVCDPGAPKVRIASEST</sequence>
<keyword evidence="3" id="KW-1185">Reference proteome</keyword>
<dbReference type="PANTHER" id="PTHR21415">
    <property type="entry name" value="U7 SNRNA-ASSOCIATED SM-LIKE PROTEIN LSM11"/>
    <property type="match status" value="1"/>
</dbReference>
<dbReference type="PANTHER" id="PTHR21415:SF1">
    <property type="entry name" value="U7 SNRNA-ASSOCIATED SM-LIKE PROTEIN LSM11"/>
    <property type="match status" value="1"/>
</dbReference>
<dbReference type="InterPro" id="IPR001163">
    <property type="entry name" value="Sm_dom_euk/arc"/>
</dbReference>
<feature type="domain" description="Sm" evidence="1">
    <location>
        <begin position="30"/>
        <end position="71"/>
    </location>
</feature>